<dbReference type="AlphaFoldDB" id="A0A077Z8I6"/>
<sequence>MVAILKLSVVLFCLASVGAIEDALLKKFAEAAVNGINNDNDSGDKLFKVFRYFGVIETDKAITFDLIAVQTSCQKGKRVDVSECESSGSSPVLQHKVIATKKPGGVYSVASTGPMDPDSTETLSTLTL</sequence>
<dbReference type="Proteomes" id="UP000030665">
    <property type="component" value="Unassembled WGS sequence"/>
</dbReference>
<evidence type="ECO:0000256" key="1">
    <source>
        <dbReference type="SAM" id="MobiDB-lite"/>
    </source>
</evidence>
<feature type="region of interest" description="Disordered" evidence="1">
    <location>
        <begin position="109"/>
        <end position="128"/>
    </location>
</feature>
<proteinExistence type="predicted"/>
<name>A0A077Z8I6_TRITR</name>
<keyword evidence="2" id="KW-0732">Signal</keyword>
<dbReference type="EMBL" id="HG806075">
    <property type="protein sequence ID" value="CDW56767.1"/>
    <property type="molecule type" value="Genomic_DNA"/>
</dbReference>
<feature type="chain" id="PRO_5001728699" description="Cystatin domain-containing protein" evidence="2">
    <location>
        <begin position="20"/>
        <end position="128"/>
    </location>
</feature>
<dbReference type="SUPFAM" id="SSF54403">
    <property type="entry name" value="Cystatin/monellin"/>
    <property type="match status" value="1"/>
</dbReference>
<evidence type="ECO:0000256" key="2">
    <source>
        <dbReference type="SAM" id="SignalP"/>
    </source>
</evidence>
<reference evidence="3" key="2">
    <citation type="submission" date="2014-03" db="EMBL/GenBank/DDBJ databases">
        <title>The whipworm genome and dual-species transcriptomics of an intimate host-pathogen interaction.</title>
        <authorList>
            <person name="Foth B.J."/>
            <person name="Tsai I.J."/>
            <person name="Reid A.J."/>
            <person name="Bancroft A.J."/>
            <person name="Nichol S."/>
            <person name="Tracey A."/>
            <person name="Holroyd N."/>
            <person name="Cotton J.A."/>
            <person name="Stanley E.J."/>
            <person name="Zarowiecki M."/>
            <person name="Liu J.Z."/>
            <person name="Huckvale T."/>
            <person name="Cooper P.J."/>
            <person name="Grencis R.K."/>
            <person name="Berriman M."/>
        </authorList>
    </citation>
    <scope>NUCLEOTIDE SEQUENCE [LARGE SCALE GENOMIC DNA]</scope>
</reference>
<evidence type="ECO:0000313" key="3">
    <source>
        <dbReference type="EMBL" id="CDW56767.1"/>
    </source>
</evidence>
<organism evidence="3 4">
    <name type="scientific">Trichuris trichiura</name>
    <name type="common">Whipworm</name>
    <name type="synonym">Trichocephalus trichiurus</name>
    <dbReference type="NCBI Taxonomy" id="36087"/>
    <lineage>
        <taxon>Eukaryota</taxon>
        <taxon>Metazoa</taxon>
        <taxon>Ecdysozoa</taxon>
        <taxon>Nematoda</taxon>
        <taxon>Enoplea</taxon>
        <taxon>Dorylaimia</taxon>
        <taxon>Trichinellida</taxon>
        <taxon>Trichuridae</taxon>
        <taxon>Trichuris</taxon>
    </lineage>
</organism>
<evidence type="ECO:0000313" key="4">
    <source>
        <dbReference type="Proteomes" id="UP000030665"/>
    </source>
</evidence>
<feature type="signal peptide" evidence="2">
    <location>
        <begin position="1"/>
        <end position="19"/>
    </location>
</feature>
<gene>
    <name evidence="3" type="ORF">TTRE_0000504901</name>
</gene>
<protein>
    <recommendedName>
        <fullName evidence="5">Cystatin domain-containing protein</fullName>
    </recommendedName>
</protein>
<keyword evidence="4" id="KW-1185">Reference proteome</keyword>
<reference evidence="3" key="1">
    <citation type="submission" date="2014-01" db="EMBL/GenBank/DDBJ databases">
        <authorList>
            <person name="Aslett M."/>
        </authorList>
    </citation>
    <scope>NUCLEOTIDE SEQUENCE</scope>
</reference>
<dbReference type="InterPro" id="IPR046350">
    <property type="entry name" value="Cystatin_sf"/>
</dbReference>
<evidence type="ECO:0008006" key="5">
    <source>
        <dbReference type="Google" id="ProtNLM"/>
    </source>
</evidence>
<accession>A0A077Z8I6</accession>